<dbReference type="STRING" id="1227482.C469_03500"/>
<dbReference type="SUPFAM" id="SSF53448">
    <property type="entry name" value="Nucleotide-diphospho-sugar transferases"/>
    <property type="match status" value="1"/>
</dbReference>
<dbReference type="InterPro" id="IPR029044">
    <property type="entry name" value="Nucleotide-diphossugar_trans"/>
</dbReference>
<protein>
    <submittedName>
        <fullName evidence="2">UTP--glucose-1-phosphate uridylyltransferase</fullName>
    </submittedName>
</protein>
<accession>M0P0L1</accession>
<proteinExistence type="predicted"/>
<dbReference type="Gene3D" id="3.90.550.10">
    <property type="entry name" value="Spore Coat Polysaccharide Biosynthesis Protein SpsA, Chain A"/>
    <property type="match status" value="1"/>
</dbReference>
<gene>
    <name evidence="2" type="ORF">C469_03500</name>
</gene>
<evidence type="ECO:0000313" key="3">
    <source>
        <dbReference type="Proteomes" id="UP000011650"/>
    </source>
</evidence>
<reference evidence="2 3" key="1">
    <citation type="journal article" date="2014" name="PLoS Genet.">
        <title>Phylogenetically driven sequencing of extremely halophilic archaea reveals strategies for static and dynamic osmo-response.</title>
        <authorList>
            <person name="Becker E.A."/>
            <person name="Seitzer P.M."/>
            <person name="Tritt A."/>
            <person name="Larsen D."/>
            <person name="Krusor M."/>
            <person name="Yao A.I."/>
            <person name="Wu D."/>
            <person name="Madern D."/>
            <person name="Eisen J.A."/>
            <person name="Darling A.E."/>
            <person name="Facciotti M.T."/>
        </authorList>
    </citation>
    <scope>NUCLEOTIDE SEQUENCE [LARGE SCALE GENOMIC DNA]</scope>
    <source>
        <strain evidence="2 3">DSM 21995</strain>
    </source>
</reference>
<dbReference type="PATRIC" id="fig|1227482.3.peg.704"/>
<feature type="region of interest" description="Disordered" evidence="1">
    <location>
        <begin position="48"/>
        <end position="78"/>
    </location>
</feature>
<comment type="caution">
    <text evidence="2">The sequence shown here is derived from an EMBL/GenBank/DDBJ whole genome shotgun (WGS) entry which is preliminary data.</text>
</comment>
<keyword evidence="2" id="KW-0548">Nucleotidyltransferase</keyword>
<evidence type="ECO:0000256" key="1">
    <source>
        <dbReference type="SAM" id="MobiDB-lite"/>
    </source>
</evidence>
<dbReference type="AlphaFoldDB" id="M0P0L1"/>
<dbReference type="GO" id="GO:0016779">
    <property type="term" value="F:nucleotidyltransferase activity"/>
    <property type="evidence" value="ECO:0007669"/>
    <property type="project" value="UniProtKB-KW"/>
</dbReference>
<name>M0P0L1_9EURY</name>
<evidence type="ECO:0000313" key="2">
    <source>
        <dbReference type="EMBL" id="EMA63054.1"/>
    </source>
</evidence>
<organism evidence="2 3">
    <name type="scientific">Halorubrum lipolyticum DSM 21995</name>
    <dbReference type="NCBI Taxonomy" id="1227482"/>
    <lineage>
        <taxon>Archaea</taxon>
        <taxon>Methanobacteriati</taxon>
        <taxon>Methanobacteriota</taxon>
        <taxon>Stenosarchaea group</taxon>
        <taxon>Halobacteria</taxon>
        <taxon>Halobacteriales</taxon>
        <taxon>Haloferacaceae</taxon>
        <taxon>Halorubrum</taxon>
    </lineage>
</organism>
<keyword evidence="3" id="KW-1185">Reference proteome</keyword>
<dbReference type="Proteomes" id="UP000011650">
    <property type="component" value="Unassembled WGS sequence"/>
</dbReference>
<keyword evidence="2" id="KW-0808">Transferase</keyword>
<dbReference type="EMBL" id="AOJG01000009">
    <property type="protein sequence ID" value="EMA63054.1"/>
    <property type="molecule type" value="Genomic_DNA"/>
</dbReference>
<feature type="compositionally biased region" description="Polar residues" evidence="1">
    <location>
        <begin position="59"/>
        <end position="78"/>
    </location>
</feature>
<sequence>MYVDSRHLVQPSNRDEYEISDAIDLLIQSGRTIDAIGLDGWRIDVGYPEDRDEAEQRLTGGTQSDGEQGTDSTAESDD</sequence>